<dbReference type="InterPro" id="IPR016197">
    <property type="entry name" value="Chromo-like_dom_sf"/>
</dbReference>
<evidence type="ECO:0000256" key="4">
    <source>
        <dbReference type="SAM" id="MobiDB-lite"/>
    </source>
</evidence>
<feature type="compositionally biased region" description="Acidic residues" evidence="4">
    <location>
        <begin position="142"/>
        <end position="159"/>
    </location>
</feature>
<dbReference type="Pfam" id="PF00385">
    <property type="entry name" value="Chromo"/>
    <property type="match status" value="1"/>
</dbReference>
<protein>
    <recommendedName>
        <fullName evidence="5">Chromo domain-containing protein</fullName>
    </recommendedName>
</protein>
<feature type="region of interest" description="Disordered" evidence="4">
    <location>
        <begin position="262"/>
        <end position="462"/>
    </location>
</feature>
<feature type="compositionally biased region" description="Polar residues" evidence="4">
    <location>
        <begin position="387"/>
        <end position="409"/>
    </location>
</feature>
<feature type="compositionally biased region" description="Basic and acidic residues" evidence="4">
    <location>
        <begin position="306"/>
        <end position="348"/>
    </location>
</feature>
<dbReference type="InterPro" id="IPR000953">
    <property type="entry name" value="Chromo/chromo_shadow_dom"/>
</dbReference>
<feature type="compositionally biased region" description="Pro residues" evidence="4">
    <location>
        <begin position="694"/>
        <end position="703"/>
    </location>
</feature>
<evidence type="ECO:0000256" key="1">
    <source>
        <dbReference type="ARBA" id="ARBA00004123"/>
    </source>
</evidence>
<feature type="region of interest" description="Disordered" evidence="4">
    <location>
        <begin position="504"/>
        <end position="529"/>
    </location>
</feature>
<evidence type="ECO:0000256" key="3">
    <source>
        <dbReference type="ARBA" id="ARBA00023242"/>
    </source>
</evidence>
<dbReference type="InterPro" id="IPR023780">
    <property type="entry name" value="Chromo_domain"/>
</dbReference>
<dbReference type="OrthoDB" id="1918685at2759"/>
<dbReference type="EMBL" id="CAJPDS010000045">
    <property type="protein sequence ID" value="CAF9927549.1"/>
    <property type="molecule type" value="Genomic_DNA"/>
</dbReference>
<comment type="caution">
    <text evidence="6">The sequence shown here is derived from an EMBL/GenBank/DDBJ whole genome shotgun (WGS) entry which is preliminary data.</text>
</comment>
<evidence type="ECO:0000313" key="6">
    <source>
        <dbReference type="EMBL" id="CAF9927549.1"/>
    </source>
</evidence>
<dbReference type="GO" id="GO:0005634">
    <property type="term" value="C:nucleus"/>
    <property type="evidence" value="ECO:0007669"/>
    <property type="project" value="UniProtKB-SubCell"/>
</dbReference>
<dbReference type="SUPFAM" id="SSF54160">
    <property type="entry name" value="Chromo domain-like"/>
    <property type="match status" value="1"/>
</dbReference>
<dbReference type="InterPro" id="IPR023779">
    <property type="entry name" value="Chromodomain_CS"/>
</dbReference>
<organism evidence="6 7">
    <name type="scientific">Heterodermia speciosa</name>
    <dbReference type="NCBI Taxonomy" id="116794"/>
    <lineage>
        <taxon>Eukaryota</taxon>
        <taxon>Fungi</taxon>
        <taxon>Dikarya</taxon>
        <taxon>Ascomycota</taxon>
        <taxon>Pezizomycotina</taxon>
        <taxon>Lecanoromycetes</taxon>
        <taxon>OSLEUM clade</taxon>
        <taxon>Lecanoromycetidae</taxon>
        <taxon>Caliciales</taxon>
        <taxon>Physciaceae</taxon>
        <taxon>Heterodermia</taxon>
    </lineage>
</organism>
<feature type="region of interest" description="Disordered" evidence="4">
    <location>
        <begin position="589"/>
        <end position="661"/>
    </location>
</feature>
<name>A0A8H3IUU3_9LECA</name>
<feature type="region of interest" description="Disordered" evidence="4">
    <location>
        <begin position="125"/>
        <end position="194"/>
    </location>
</feature>
<feature type="compositionally biased region" description="Basic and acidic residues" evidence="4">
    <location>
        <begin position="287"/>
        <end position="297"/>
    </location>
</feature>
<accession>A0A8H3IUU3</accession>
<feature type="region of interest" description="Disordered" evidence="4">
    <location>
        <begin position="679"/>
        <end position="734"/>
    </location>
</feature>
<dbReference type="Gene3D" id="2.40.50.40">
    <property type="match status" value="1"/>
</dbReference>
<gene>
    <name evidence="6" type="ORF">HETSPECPRED_006608</name>
</gene>
<evidence type="ECO:0000313" key="7">
    <source>
        <dbReference type="Proteomes" id="UP000664521"/>
    </source>
</evidence>
<dbReference type="CDD" id="cd18966">
    <property type="entry name" value="chromodomain"/>
    <property type="match status" value="1"/>
</dbReference>
<dbReference type="GO" id="GO:0006338">
    <property type="term" value="P:chromatin remodeling"/>
    <property type="evidence" value="ECO:0007669"/>
    <property type="project" value="UniProtKB-ARBA"/>
</dbReference>
<feature type="compositionally biased region" description="Basic residues" evidence="4">
    <location>
        <begin position="504"/>
        <end position="513"/>
    </location>
</feature>
<sequence length="1446" mass="162401">MAMQFEIGSPEASDDDSNVDSISITSTVLSGHSEDHIYPLEAILAEEKFQGVTKYLVKWEGYPEYRCTWETRSMFQDGEDSTFQQWETQKMRVSRGLSKPFDLPAFKKRVDIWLQGIQKRKLRRQAKRQRMGLPIVPTGIENDGDSSDSQAEEADEEPTVVERRSNLKRRAASISKSSGGALESDTSSDETRPCLQWTSREEGALMDGLRICKGPDWAQILSVHSQKLKGFSTSDLESRARRIKASFLESGKDIPRELRDVVDKPSTSDQTIKDEIQQRKSVSRNQSDFDKQDHGSETDDSLFQELRVKNEARLRKDRQKSNTEKKTKKSEQSREKASMEESHIESAKPKPQNAQRTKDNSKEETTKSSGGIPQPRKLPQMKKRPVTVNQGASEANMTKTQPKTPQVPSASRPGTVRSYAPLVGASKSGPDRPPPKPRSQMGAVGRGPRRAPTTSMLMPKKKKRYATSADVLANWDTGKIHGNSSLAVKSLEVAEKSERRYNKHSIARRAVKKGRTEPAPNLEDLQLIDPKDGKAVRRVSVATPASTTSKSAYQLILERSEQKARESIDDLFDATPDDMARMGAVEEELAVTSKATPRPEAPTAKPMTDLRSEKDIRTTSDVRPTKKPLLSLQAYSQKLGARSAPDSVPAAPKMDPPSDNTAADKLRALKLTESKSIDVSSAALPATSESIEFPDPPLPPEAPSAPNRFSSSGFQPLPQGPASQPTQPRLPEPNPFVMELQMKETAPPVTKAIMSPERPSIVTLPSAPRALMTAGPPPTTGALIAPHAPLAVDSMQFLRTYEPQEVYGDILVGPERKSKGTVRFRGFDPESRQRLIANRIGPKENLFWLSLVCTAADYESRFHTGTSDALFGSGQIVPYSTNLADINDISETLNLNVSGAIYLGDHFTMVVFPIGSEDWAFLEPHMPALPPVGLRCIIRSPIQRAVTKNHHDTEGVIKEGKSRKGQEITLEAEEPAINAIMRNLYGIDYPRLIRQPNQSKDQMGHIFYLIFPKERRDEQDLILHFLDANGAAEVYTFNEDINDGTWEYFYRNVTNNTKNGVIIAHSTFWRFHHVPNFAKSIWHHNNLVWGLGLRKSERLSHSHLVPLFPYGSMFLITDSLLLLQPLEAVKILLWYRLQVLDIRNKNWKMIIRPNIRRFLLNCCRERKLDEEGRYFMQIYEQIAFMLDPEDLYDWEEGEPKEEAPIYCMKKIKSFNTKVGRRVDHNKDLDHAAIAKNDEVLADFFAGWGNVHMQHYRRFLIISGFDGEDGKAQRDRWVEKWTYCEAFTPAHFYRRHSVPSQEDLDKQAVDRHSSIMTMLESRELEIDANAKAEEADSREQMALMEKDWKAQLDRNPKLREIYEGFVKSGEGEESQLSGEEMATEVKDADDDEWSNDGSSVSSVEMGEINEGEDEDMVDVGDGESSEAESWGLSDGGVSGSSSGSDSE</sequence>
<keyword evidence="3" id="KW-0539">Nucleus</keyword>
<dbReference type="SMART" id="SM00298">
    <property type="entry name" value="CHROMO"/>
    <property type="match status" value="1"/>
</dbReference>
<comment type="subcellular location">
    <subcellularLocation>
        <location evidence="1">Nucleus</location>
    </subcellularLocation>
</comment>
<dbReference type="PROSITE" id="PS50013">
    <property type="entry name" value="CHROMO_2"/>
    <property type="match status" value="1"/>
</dbReference>
<evidence type="ECO:0000259" key="5">
    <source>
        <dbReference type="PROSITE" id="PS50013"/>
    </source>
</evidence>
<feature type="region of interest" description="Disordered" evidence="4">
    <location>
        <begin position="1367"/>
        <end position="1446"/>
    </location>
</feature>
<feature type="domain" description="Chromo" evidence="5">
    <location>
        <begin position="38"/>
        <end position="71"/>
    </location>
</feature>
<feature type="compositionally biased region" description="Acidic residues" evidence="4">
    <location>
        <begin position="1406"/>
        <end position="1425"/>
    </location>
</feature>
<reference evidence="6" key="1">
    <citation type="submission" date="2021-03" db="EMBL/GenBank/DDBJ databases">
        <authorList>
            <person name="Tagirdzhanova G."/>
        </authorList>
    </citation>
    <scope>NUCLEOTIDE SEQUENCE</scope>
</reference>
<evidence type="ECO:0000256" key="2">
    <source>
        <dbReference type="ARBA" id="ARBA00011353"/>
    </source>
</evidence>
<feature type="compositionally biased region" description="Basic and acidic residues" evidence="4">
    <location>
        <begin position="608"/>
        <end position="624"/>
    </location>
</feature>
<dbReference type="Proteomes" id="UP000664521">
    <property type="component" value="Unassembled WGS sequence"/>
</dbReference>
<dbReference type="PROSITE" id="PS00598">
    <property type="entry name" value="CHROMO_1"/>
    <property type="match status" value="1"/>
</dbReference>
<feature type="compositionally biased region" description="Basic and acidic residues" evidence="4">
    <location>
        <begin position="356"/>
        <end position="366"/>
    </location>
</feature>
<keyword evidence="7" id="KW-1185">Reference proteome</keyword>
<proteinExistence type="predicted"/>
<comment type="subunit">
    <text evidence="2">Component of the NuA4 histone acetyltransferase complex.</text>
</comment>